<evidence type="ECO:0000313" key="2">
    <source>
        <dbReference type="Proteomes" id="UP000466445"/>
    </source>
</evidence>
<reference evidence="1 2" key="1">
    <citation type="journal article" date="2019" name="Emerg. Microbes Infect.">
        <title>Comprehensive subspecies identification of 175 nontuberculous mycobacteria species based on 7547 genomic profiles.</title>
        <authorList>
            <person name="Matsumoto Y."/>
            <person name="Kinjo T."/>
            <person name="Motooka D."/>
            <person name="Nabeya D."/>
            <person name="Jung N."/>
            <person name="Uechi K."/>
            <person name="Horii T."/>
            <person name="Iida T."/>
            <person name="Fujita J."/>
            <person name="Nakamura S."/>
        </authorList>
    </citation>
    <scope>NUCLEOTIDE SEQUENCE [LARGE SCALE GENOMIC DNA]</scope>
    <source>
        <strain evidence="1 2">JCM 30395</strain>
    </source>
</reference>
<gene>
    <name evidence="1" type="ORF">MSAR_07380</name>
</gene>
<protein>
    <submittedName>
        <fullName evidence="1">Uncharacterized protein</fullName>
    </submittedName>
</protein>
<dbReference type="EMBL" id="AP022595">
    <property type="protein sequence ID" value="BBY57602.1"/>
    <property type="molecule type" value="Genomic_DNA"/>
</dbReference>
<dbReference type="AlphaFoldDB" id="A0A7I7SKY0"/>
<keyword evidence="2" id="KW-1185">Reference proteome</keyword>
<dbReference type="Proteomes" id="UP000466445">
    <property type="component" value="Chromosome"/>
</dbReference>
<dbReference type="KEGG" id="msar:MSAR_07380"/>
<evidence type="ECO:0000313" key="1">
    <source>
        <dbReference type="EMBL" id="BBY57602.1"/>
    </source>
</evidence>
<sequence>MLGAAAQAVQLGWRRVQGQRFLPHRQPGFVAQELQVGVIVIVIVIVELREAVEFERLVIQLIKFNELGQPDAGRCSLELTRRNLGSNPSRAGVGDGDELIRRDVALDRIMPTGKNFEARTCPSSSDTIGL</sequence>
<proteinExistence type="predicted"/>
<name>A0A7I7SKY0_9MYCO</name>
<accession>A0A7I7SKY0</accession>
<organism evidence="1 2">
    <name type="scientific">Mycolicibacterium sarraceniae</name>
    <dbReference type="NCBI Taxonomy" id="1534348"/>
    <lineage>
        <taxon>Bacteria</taxon>
        <taxon>Bacillati</taxon>
        <taxon>Actinomycetota</taxon>
        <taxon>Actinomycetes</taxon>
        <taxon>Mycobacteriales</taxon>
        <taxon>Mycobacteriaceae</taxon>
        <taxon>Mycolicibacterium</taxon>
    </lineage>
</organism>